<protein>
    <submittedName>
        <fullName evidence="3">H/ACA ribonucleoprotein complex subunit</fullName>
    </submittedName>
</protein>
<keyword evidence="2" id="KW-1185">Reference proteome</keyword>
<evidence type="ECO:0000256" key="1">
    <source>
        <dbReference type="SAM" id="MobiDB-lite"/>
    </source>
</evidence>
<evidence type="ECO:0000313" key="2">
    <source>
        <dbReference type="Proteomes" id="UP000095281"/>
    </source>
</evidence>
<accession>A0A1I8BKV6</accession>
<dbReference type="WBParaSite" id="MhA1_Contig280.frz3.gene46">
    <property type="protein sequence ID" value="MhA1_Contig280.frz3.gene46"/>
    <property type="gene ID" value="MhA1_Contig280.frz3.gene46"/>
</dbReference>
<organism evidence="2 3">
    <name type="scientific">Meloidogyne hapla</name>
    <name type="common">Root-knot nematode worm</name>
    <dbReference type="NCBI Taxonomy" id="6305"/>
    <lineage>
        <taxon>Eukaryota</taxon>
        <taxon>Metazoa</taxon>
        <taxon>Ecdysozoa</taxon>
        <taxon>Nematoda</taxon>
        <taxon>Chromadorea</taxon>
        <taxon>Rhabditida</taxon>
        <taxon>Tylenchina</taxon>
        <taxon>Tylenchomorpha</taxon>
        <taxon>Tylenchoidea</taxon>
        <taxon>Meloidogynidae</taxon>
        <taxon>Meloidogyninae</taxon>
        <taxon>Meloidogyne</taxon>
    </lineage>
</organism>
<feature type="region of interest" description="Disordered" evidence="1">
    <location>
        <begin position="91"/>
        <end position="160"/>
    </location>
</feature>
<proteinExistence type="predicted"/>
<evidence type="ECO:0000313" key="3">
    <source>
        <dbReference type="WBParaSite" id="MhA1_Contig280.frz3.gene46"/>
    </source>
</evidence>
<sequence length="160" mass="17487">MADYIPQDFTTIPPLCIREGTLQFNASKLELNPEYDPSKLDSNIEKLLPFHRDEQYPYWVGELLPNTTYKLTDKEEEYIELYYKIKNGVHTLENLPNDGGGDEAAGSGDEAAGGGDKPESSHQASKRRREGGNGNGGNGNGGGRNGRGNGHGRGRARHGQ</sequence>
<name>A0A1I8BKV6_MELHA</name>
<reference evidence="3" key="1">
    <citation type="submission" date="2016-11" db="UniProtKB">
        <authorList>
            <consortium name="WormBaseParasite"/>
        </authorList>
    </citation>
    <scope>IDENTIFICATION</scope>
</reference>
<dbReference type="AlphaFoldDB" id="A0A1I8BKV6"/>
<feature type="compositionally biased region" description="Gly residues" evidence="1">
    <location>
        <begin position="132"/>
        <end position="149"/>
    </location>
</feature>
<feature type="compositionally biased region" description="Basic residues" evidence="1">
    <location>
        <begin position="150"/>
        <end position="160"/>
    </location>
</feature>
<dbReference type="Proteomes" id="UP000095281">
    <property type="component" value="Unplaced"/>
</dbReference>